<dbReference type="AlphaFoldDB" id="A0A1M6XMY7"/>
<feature type="compositionally biased region" description="Low complexity" evidence="1">
    <location>
        <begin position="132"/>
        <end position="144"/>
    </location>
</feature>
<reference evidence="3 4" key="1">
    <citation type="submission" date="2016-11" db="EMBL/GenBank/DDBJ databases">
        <authorList>
            <person name="Jaros S."/>
            <person name="Januszkiewicz K."/>
            <person name="Wedrychowicz H."/>
        </authorList>
    </citation>
    <scope>NUCLEOTIDE SEQUENCE [LARGE SCALE GENOMIC DNA]</scope>
    <source>
        <strain evidence="3 4">LMG 20594</strain>
    </source>
</reference>
<dbReference type="RefSeq" id="WP_073432343.1">
    <property type="nucleotide sequence ID" value="NZ_CADFGY010000049.1"/>
</dbReference>
<protein>
    <submittedName>
        <fullName evidence="3">Helix-turn-helix</fullName>
    </submittedName>
</protein>
<dbReference type="GO" id="GO:0003677">
    <property type="term" value="F:DNA binding"/>
    <property type="evidence" value="ECO:0007669"/>
    <property type="project" value="InterPro"/>
</dbReference>
<evidence type="ECO:0000259" key="2">
    <source>
        <dbReference type="PROSITE" id="PS50943"/>
    </source>
</evidence>
<dbReference type="Pfam" id="PF01381">
    <property type="entry name" value="HTH_3"/>
    <property type="match status" value="1"/>
</dbReference>
<evidence type="ECO:0000313" key="4">
    <source>
        <dbReference type="Proteomes" id="UP000184395"/>
    </source>
</evidence>
<dbReference type="OrthoDB" id="9032099at2"/>
<feature type="domain" description="HTH cro/C1-type" evidence="2">
    <location>
        <begin position="26"/>
        <end position="70"/>
    </location>
</feature>
<dbReference type="InterPro" id="IPR010982">
    <property type="entry name" value="Lambda_DNA-bd_dom_sf"/>
</dbReference>
<accession>A0A1M6XMY7</accession>
<organism evidence="3 4">
    <name type="scientific">Paraburkholderia terricola</name>
    <dbReference type="NCBI Taxonomy" id="169427"/>
    <lineage>
        <taxon>Bacteria</taxon>
        <taxon>Pseudomonadati</taxon>
        <taxon>Pseudomonadota</taxon>
        <taxon>Betaproteobacteria</taxon>
        <taxon>Burkholderiales</taxon>
        <taxon>Burkholderiaceae</taxon>
        <taxon>Paraburkholderia</taxon>
    </lineage>
</organism>
<dbReference type="Gene3D" id="1.10.260.40">
    <property type="entry name" value="lambda repressor-like DNA-binding domains"/>
    <property type="match status" value="1"/>
</dbReference>
<dbReference type="PROSITE" id="PS50943">
    <property type="entry name" value="HTH_CROC1"/>
    <property type="match status" value="1"/>
</dbReference>
<evidence type="ECO:0000256" key="1">
    <source>
        <dbReference type="SAM" id="MobiDB-lite"/>
    </source>
</evidence>
<sequence>MTKKPIREVLAANIRRHMRTVPAVDTQVKLAKRAGISQSSVARVLAGNVDTQVSIVESLAIAIGVTAAELLEDEADAQTSLHYDRARFAALPATEQAKIKSYIDFVLSQAGDARIEEDGSLTVSKEVAPSTQQRLRAGRAAQRQLSDESLGIDETHNDTTKKRRARKRSG</sequence>
<evidence type="ECO:0000313" key="3">
    <source>
        <dbReference type="EMBL" id="SHL07263.1"/>
    </source>
</evidence>
<dbReference type="Proteomes" id="UP000184395">
    <property type="component" value="Unassembled WGS sequence"/>
</dbReference>
<dbReference type="EMBL" id="FRAB01000057">
    <property type="protein sequence ID" value="SHL07263.1"/>
    <property type="molecule type" value="Genomic_DNA"/>
</dbReference>
<dbReference type="SUPFAM" id="SSF47413">
    <property type="entry name" value="lambda repressor-like DNA-binding domains"/>
    <property type="match status" value="1"/>
</dbReference>
<gene>
    <name evidence="3" type="ORF">SAMN05192548_105743</name>
</gene>
<dbReference type="InterPro" id="IPR001387">
    <property type="entry name" value="Cro/C1-type_HTH"/>
</dbReference>
<proteinExistence type="predicted"/>
<dbReference type="CDD" id="cd00093">
    <property type="entry name" value="HTH_XRE"/>
    <property type="match status" value="1"/>
</dbReference>
<feature type="region of interest" description="Disordered" evidence="1">
    <location>
        <begin position="123"/>
        <end position="170"/>
    </location>
</feature>
<feature type="compositionally biased region" description="Basic residues" evidence="1">
    <location>
        <begin position="161"/>
        <end position="170"/>
    </location>
</feature>
<dbReference type="SMART" id="SM00530">
    <property type="entry name" value="HTH_XRE"/>
    <property type="match status" value="1"/>
</dbReference>
<name>A0A1M6XMY7_9BURK</name>